<dbReference type="AlphaFoldDB" id="A0A644Z8E8"/>
<evidence type="ECO:0000313" key="1">
    <source>
        <dbReference type="EMBL" id="MPM37165.1"/>
    </source>
</evidence>
<sequence>MQLVNDADRRARIARLCAGNFVRRGNLNLPVLNQSRTERKELNDSAVDEFLRGNLRFVDDGKASVRIDHQVLRVVALADRIAVKNAVLNNVAGLVRAVVVAVDCENRIVLSCHCAGRLGNVAAERILRQSRFQAACARKLHIRNIYGRIGNANRRNHDAHSVAGVAAARHHRLAAHLRCRRRG</sequence>
<comment type="caution">
    <text evidence="1">The sequence shown here is derived from an EMBL/GenBank/DDBJ whole genome shotgun (WGS) entry which is preliminary data.</text>
</comment>
<dbReference type="EMBL" id="VSSQ01007850">
    <property type="protein sequence ID" value="MPM37165.1"/>
    <property type="molecule type" value="Genomic_DNA"/>
</dbReference>
<organism evidence="1">
    <name type="scientific">bioreactor metagenome</name>
    <dbReference type="NCBI Taxonomy" id="1076179"/>
    <lineage>
        <taxon>unclassified sequences</taxon>
        <taxon>metagenomes</taxon>
        <taxon>ecological metagenomes</taxon>
    </lineage>
</organism>
<name>A0A644Z8E8_9ZZZZ</name>
<gene>
    <name evidence="1" type="ORF">SDC9_83771</name>
</gene>
<protein>
    <submittedName>
        <fullName evidence="1">Uncharacterized protein</fullName>
    </submittedName>
</protein>
<accession>A0A644Z8E8</accession>
<proteinExistence type="predicted"/>
<reference evidence="1" key="1">
    <citation type="submission" date="2019-08" db="EMBL/GenBank/DDBJ databases">
        <authorList>
            <person name="Kucharzyk K."/>
            <person name="Murdoch R.W."/>
            <person name="Higgins S."/>
            <person name="Loffler F."/>
        </authorList>
    </citation>
    <scope>NUCLEOTIDE SEQUENCE</scope>
</reference>